<keyword evidence="3" id="KW-1185">Reference proteome</keyword>
<feature type="compositionally biased region" description="Basic residues" evidence="1">
    <location>
        <begin position="241"/>
        <end position="251"/>
    </location>
</feature>
<dbReference type="EMBL" id="LJCR01000719">
    <property type="protein sequence ID" value="KPV51935.1"/>
    <property type="molecule type" value="Genomic_DNA"/>
</dbReference>
<dbReference type="AlphaFoldDB" id="A0A0P9HBV6"/>
<feature type="region of interest" description="Disordered" evidence="1">
    <location>
        <begin position="220"/>
        <end position="251"/>
    </location>
</feature>
<evidence type="ECO:0000313" key="2">
    <source>
        <dbReference type="EMBL" id="KPV51935.1"/>
    </source>
</evidence>
<evidence type="ECO:0000256" key="1">
    <source>
        <dbReference type="SAM" id="MobiDB-lite"/>
    </source>
</evidence>
<reference evidence="2 3" key="1">
    <citation type="submission" date="2015-09" db="EMBL/GenBank/DDBJ databases">
        <title>Draft genome sequence of Kouleothrix aurantiaca JCM 19913.</title>
        <authorList>
            <person name="Hemp J."/>
        </authorList>
    </citation>
    <scope>NUCLEOTIDE SEQUENCE [LARGE SCALE GENOMIC DNA]</scope>
    <source>
        <strain evidence="2 3">COM-B</strain>
    </source>
</reference>
<dbReference type="Proteomes" id="UP000050509">
    <property type="component" value="Unassembled WGS sequence"/>
</dbReference>
<proteinExistence type="predicted"/>
<organism evidence="2 3">
    <name type="scientific">Kouleothrix aurantiaca</name>
    <dbReference type="NCBI Taxonomy" id="186479"/>
    <lineage>
        <taxon>Bacteria</taxon>
        <taxon>Bacillati</taxon>
        <taxon>Chloroflexota</taxon>
        <taxon>Chloroflexia</taxon>
        <taxon>Chloroflexales</taxon>
        <taxon>Roseiflexineae</taxon>
        <taxon>Roseiflexaceae</taxon>
        <taxon>Kouleothrix</taxon>
    </lineage>
</organism>
<accession>A0A0P9HBV6</accession>
<evidence type="ECO:0000313" key="3">
    <source>
        <dbReference type="Proteomes" id="UP000050509"/>
    </source>
</evidence>
<comment type="caution">
    <text evidence="2">The sequence shown here is derived from an EMBL/GenBank/DDBJ whole genome shotgun (WGS) entry which is preliminary data.</text>
</comment>
<evidence type="ECO:0008006" key="4">
    <source>
        <dbReference type="Google" id="ProtNLM"/>
    </source>
</evidence>
<gene>
    <name evidence="2" type="ORF">SE17_18415</name>
</gene>
<protein>
    <recommendedName>
        <fullName evidence="4">Poly(3-hydroxyalkanoate) polymerase subunit PhaE</fullName>
    </recommendedName>
</protein>
<name>A0A0P9HBV6_9CHLR</name>
<sequence>MSASNDDRSLFDPTGMLRSMQAASIAAMTQMLNSEEYARAAGAMFDAYLENSAPFRAMMEQMLRQFVQSDAYAEATRAVLENYLASAAPFQAAFAELMRSDAYAEATRAMLDSYMLSSAPFREAVAAAMRQAFAGAARGELPSFAGWLDPTGMMKTMRDATMSAWTSQPPAEFFQQTIEQSMTQALIQLNMPTRTDVTSIGDRLSLLEQRIGEIEARLAARGEAPKPAASTAKLAQAKQPARSRTRKTGQS</sequence>